<proteinExistence type="predicted"/>
<keyword evidence="3" id="KW-1185">Reference proteome</keyword>
<dbReference type="Proteomes" id="UP000789508">
    <property type="component" value="Unassembled WGS sequence"/>
</dbReference>
<dbReference type="AlphaFoldDB" id="A0A9N9IFR1"/>
<gene>
    <name evidence="2" type="ORF">ALEPTO_LOCUS12763</name>
</gene>
<evidence type="ECO:0000313" key="3">
    <source>
        <dbReference type="Proteomes" id="UP000789508"/>
    </source>
</evidence>
<dbReference type="EMBL" id="CAJVPS010032396">
    <property type="protein sequence ID" value="CAG8735076.1"/>
    <property type="molecule type" value="Genomic_DNA"/>
</dbReference>
<accession>A0A9N9IFR1</accession>
<feature type="region of interest" description="Disordered" evidence="1">
    <location>
        <begin position="44"/>
        <end position="70"/>
    </location>
</feature>
<sequence length="70" mass="8072">APAFITSADFLNEQVYPASWLLEEANKLSVFEYSTDVQVKRTLEKPIKNPTRDSLKHFEKKTEDRISGDK</sequence>
<evidence type="ECO:0000313" key="2">
    <source>
        <dbReference type="EMBL" id="CAG8735076.1"/>
    </source>
</evidence>
<protein>
    <submittedName>
        <fullName evidence="2">1962_t:CDS:1</fullName>
    </submittedName>
</protein>
<reference evidence="2" key="1">
    <citation type="submission" date="2021-06" db="EMBL/GenBank/DDBJ databases">
        <authorList>
            <person name="Kallberg Y."/>
            <person name="Tangrot J."/>
            <person name="Rosling A."/>
        </authorList>
    </citation>
    <scope>NUCLEOTIDE SEQUENCE</scope>
    <source>
        <strain evidence="2">FL130A</strain>
    </source>
</reference>
<name>A0A9N9IFR1_9GLOM</name>
<evidence type="ECO:0000256" key="1">
    <source>
        <dbReference type="SAM" id="MobiDB-lite"/>
    </source>
</evidence>
<dbReference type="OrthoDB" id="2322999at2759"/>
<comment type="caution">
    <text evidence="2">The sequence shown here is derived from an EMBL/GenBank/DDBJ whole genome shotgun (WGS) entry which is preliminary data.</text>
</comment>
<feature type="non-terminal residue" evidence="2">
    <location>
        <position position="70"/>
    </location>
</feature>
<organism evidence="2 3">
    <name type="scientific">Ambispora leptoticha</name>
    <dbReference type="NCBI Taxonomy" id="144679"/>
    <lineage>
        <taxon>Eukaryota</taxon>
        <taxon>Fungi</taxon>
        <taxon>Fungi incertae sedis</taxon>
        <taxon>Mucoromycota</taxon>
        <taxon>Glomeromycotina</taxon>
        <taxon>Glomeromycetes</taxon>
        <taxon>Archaeosporales</taxon>
        <taxon>Ambisporaceae</taxon>
        <taxon>Ambispora</taxon>
    </lineage>
</organism>